<dbReference type="InterPro" id="IPR027304">
    <property type="entry name" value="Trigger_fact/SurA_dom_sf"/>
</dbReference>
<keyword evidence="6" id="KW-0143">Chaperone</keyword>
<dbReference type="PANTHER" id="PTHR47529">
    <property type="entry name" value="PEPTIDYL-PROLYL CIS-TRANS ISOMERASE D"/>
    <property type="match status" value="1"/>
</dbReference>
<comment type="subcellular location">
    <subcellularLocation>
        <location evidence="1">Cell membrane</location>
        <topology evidence="1">Single-pass type II membrane protein</topology>
    </subcellularLocation>
</comment>
<evidence type="ECO:0000256" key="5">
    <source>
        <dbReference type="ARBA" id="ARBA00023136"/>
    </source>
</evidence>
<dbReference type="OrthoDB" id="9768393at2"/>
<dbReference type="Pfam" id="PF13145">
    <property type="entry name" value="Rotamase_2"/>
    <property type="match status" value="1"/>
</dbReference>
<dbReference type="AlphaFoldDB" id="A0A420WKR9"/>
<feature type="transmembrane region" description="Helical" evidence="8">
    <location>
        <begin position="12"/>
        <end position="30"/>
    </location>
</feature>
<proteinExistence type="inferred from homology"/>
<dbReference type="PANTHER" id="PTHR47529:SF1">
    <property type="entry name" value="PERIPLASMIC CHAPERONE PPID"/>
    <property type="match status" value="1"/>
</dbReference>
<evidence type="ECO:0000256" key="1">
    <source>
        <dbReference type="ARBA" id="ARBA00004401"/>
    </source>
</evidence>
<dbReference type="Proteomes" id="UP000282211">
    <property type="component" value="Unassembled WGS sequence"/>
</dbReference>
<evidence type="ECO:0000256" key="8">
    <source>
        <dbReference type="SAM" id="Phobius"/>
    </source>
</evidence>
<comment type="similarity">
    <text evidence="7">Belongs to the PpiD chaperone family.</text>
</comment>
<gene>
    <name evidence="10" type="ORF">DES40_0940</name>
</gene>
<evidence type="ECO:0000256" key="2">
    <source>
        <dbReference type="ARBA" id="ARBA00022475"/>
    </source>
</evidence>
<keyword evidence="11" id="KW-1185">Reference proteome</keyword>
<accession>A0A420WKR9</accession>
<keyword evidence="5 8" id="KW-0472">Membrane</keyword>
<dbReference type="InterPro" id="IPR052029">
    <property type="entry name" value="PpiD_chaperone"/>
</dbReference>
<dbReference type="GO" id="GO:0003755">
    <property type="term" value="F:peptidyl-prolyl cis-trans isomerase activity"/>
    <property type="evidence" value="ECO:0007669"/>
    <property type="project" value="InterPro"/>
</dbReference>
<dbReference type="SUPFAM" id="SSF109998">
    <property type="entry name" value="Triger factor/SurA peptide-binding domain-like"/>
    <property type="match status" value="1"/>
</dbReference>
<dbReference type="FunCoup" id="A0A420WKR9">
    <property type="interactions" value="173"/>
</dbReference>
<reference evidence="10 11" key="1">
    <citation type="submission" date="2018-10" db="EMBL/GenBank/DDBJ databases">
        <title>Genomic Encyclopedia of Type Strains, Phase IV (KMG-IV): sequencing the most valuable type-strain genomes for metagenomic binning, comparative biology and taxonomic classification.</title>
        <authorList>
            <person name="Goeker M."/>
        </authorList>
    </citation>
    <scope>NUCLEOTIDE SEQUENCE [LARGE SCALE GENOMIC DNA]</scope>
    <source>
        <strain evidence="10 11">DSM 22008</strain>
    </source>
</reference>
<dbReference type="GO" id="GO:0005886">
    <property type="term" value="C:plasma membrane"/>
    <property type="evidence" value="ECO:0007669"/>
    <property type="project" value="UniProtKB-SubCell"/>
</dbReference>
<evidence type="ECO:0000313" key="10">
    <source>
        <dbReference type="EMBL" id="RKQ71613.1"/>
    </source>
</evidence>
<keyword evidence="2" id="KW-1003">Cell membrane</keyword>
<sequence length="641" mass="69414">MAESIGGKIRNALVGILIGMLVLAFAVWGVNDMFSPGAQNAVATVGKKEITTTAFDSQFSRELQRLNQEQGQGLTNQQAYDRGLHNQILQGMITNQVIAIDAEDLGVGVNRSIARREIESIPAFQNDLTGKFDENQLLSALSRARITRQEFEADTLQSLRSRQTVPAITGGLVAPSEFAALQYKFLTEQRRASVLTLEASAIATPETPSDTELQSYIDANSARYMAPEYRKFVMIRLEPFDFTPDLKIDPVQVKENFDYKVETGVMGSPETRNIVLITAIDEEMANKAVDALKAGAEATLVANEFGIGTPEIYDAVRKNGIIDAESSEAAFALEEGDARAVLSGLGSWVAVYAAGVTPAVVPNFEDAKADIENELMEAHALEAIYDISAEIEDAMVDGMTLEEISEKLSIPLSAYDFIDRSGSTPYNVSMDGFSLIPGVASDDEILRTLFTSDLGYQTDLFETSNGGYATIRVDDIIDSKMREFDDIKDAATLAYLNERRADALRELALSLTKRAKDGESLAEIAAEFDMGATISEVGLVRTNPPQSLGPQVTVGLFDAKEAEVVRGAGPAPLTEQIAILDRIIASQDGLAGTYLEVIQSQMTAAISNDIQSAYQAAVLEANPVVPYPEKIRTTLGLNQAE</sequence>
<dbReference type="EMBL" id="RBII01000001">
    <property type="protein sequence ID" value="RKQ71613.1"/>
    <property type="molecule type" value="Genomic_DNA"/>
</dbReference>
<keyword evidence="4 8" id="KW-1133">Transmembrane helix</keyword>
<evidence type="ECO:0000313" key="11">
    <source>
        <dbReference type="Proteomes" id="UP000282211"/>
    </source>
</evidence>
<keyword evidence="3 8" id="KW-0812">Transmembrane</keyword>
<dbReference type="InParanoid" id="A0A420WKR9"/>
<protein>
    <submittedName>
        <fullName evidence="10">Parvulin-like peptidyl-prolyl isomerase</fullName>
    </submittedName>
</protein>
<evidence type="ECO:0000256" key="6">
    <source>
        <dbReference type="ARBA" id="ARBA00023186"/>
    </source>
</evidence>
<dbReference type="Gene3D" id="1.10.4030.10">
    <property type="entry name" value="Porin chaperone SurA, peptide-binding domain"/>
    <property type="match status" value="1"/>
</dbReference>
<dbReference type="RefSeq" id="WP_121099376.1">
    <property type="nucleotide sequence ID" value="NZ_RBII01000001.1"/>
</dbReference>
<evidence type="ECO:0000259" key="9">
    <source>
        <dbReference type="Pfam" id="PF13145"/>
    </source>
</evidence>
<dbReference type="InterPro" id="IPR000297">
    <property type="entry name" value="PPIase_PpiC"/>
</dbReference>
<evidence type="ECO:0000256" key="3">
    <source>
        <dbReference type="ARBA" id="ARBA00022692"/>
    </source>
</evidence>
<evidence type="ECO:0000256" key="7">
    <source>
        <dbReference type="ARBA" id="ARBA00038408"/>
    </source>
</evidence>
<evidence type="ECO:0000256" key="4">
    <source>
        <dbReference type="ARBA" id="ARBA00022989"/>
    </source>
</evidence>
<feature type="domain" description="PpiC" evidence="9">
    <location>
        <begin position="267"/>
        <end position="368"/>
    </location>
</feature>
<dbReference type="Pfam" id="PF13624">
    <property type="entry name" value="SurA_N_3"/>
    <property type="match status" value="1"/>
</dbReference>
<comment type="caution">
    <text evidence="10">The sequence shown here is derived from an EMBL/GenBank/DDBJ whole genome shotgun (WGS) entry which is preliminary data.</text>
</comment>
<name>A0A420WKR9_9PROT</name>
<keyword evidence="10" id="KW-0413">Isomerase</keyword>
<organism evidence="10 11">
    <name type="scientific">Litorimonas taeanensis</name>
    <dbReference type="NCBI Taxonomy" id="568099"/>
    <lineage>
        <taxon>Bacteria</taxon>
        <taxon>Pseudomonadati</taxon>
        <taxon>Pseudomonadota</taxon>
        <taxon>Alphaproteobacteria</taxon>
        <taxon>Maricaulales</taxon>
        <taxon>Robiginitomaculaceae</taxon>
    </lineage>
</organism>